<protein>
    <recommendedName>
        <fullName evidence="3">Rab3 GTPase-activating protein catalytic subunit</fullName>
    </recommendedName>
</protein>
<accession>A0AAN9JU27</accession>
<dbReference type="Proteomes" id="UP001367508">
    <property type="component" value="Unassembled WGS sequence"/>
</dbReference>
<dbReference type="EMBL" id="JAYMYQ010000011">
    <property type="protein sequence ID" value="KAK7305455.1"/>
    <property type="molecule type" value="Genomic_DNA"/>
</dbReference>
<proteinExistence type="predicted"/>
<dbReference type="GO" id="GO:0005096">
    <property type="term" value="F:GTPase activator activity"/>
    <property type="evidence" value="ECO:0007669"/>
    <property type="project" value="InterPro"/>
</dbReference>
<organism evidence="1 2">
    <name type="scientific">Canavalia gladiata</name>
    <name type="common">Sword bean</name>
    <name type="synonym">Dolichos gladiatus</name>
    <dbReference type="NCBI Taxonomy" id="3824"/>
    <lineage>
        <taxon>Eukaryota</taxon>
        <taxon>Viridiplantae</taxon>
        <taxon>Streptophyta</taxon>
        <taxon>Embryophyta</taxon>
        <taxon>Tracheophyta</taxon>
        <taxon>Spermatophyta</taxon>
        <taxon>Magnoliopsida</taxon>
        <taxon>eudicotyledons</taxon>
        <taxon>Gunneridae</taxon>
        <taxon>Pentapetalae</taxon>
        <taxon>rosids</taxon>
        <taxon>fabids</taxon>
        <taxon>Fabales</taxon>
        <taxon>Fabaceae</taxon>
        <taxon>Papilionoideae</taxon>
        <taxon>50 kb inversion clade</taxon>
        <taxon>NPAAA clade</taxon>
        <taxon>indigoferoid/millettioid clade</taxon>
        <taxon>Phaseoleae</taxon>
        <taxon>Canavalia</taxon>
    </lineage>
</organism>
<comment type="caution">
    <text evidence="1">The sequence shown here is derived from an EMBL/GenBank/DDBJ whole genome shotgun (WGS) entry which is preliminary data.</text>
</comment>
<dbReference type="InterPro" id="IPR045700">
    <property type="entry name" value="Rab3GAP1"/>
</dbReference>
<reference evidence="1 2" key="1">
    <citation type="submission" date="2024-01" db="EMBL/GenBank/DDBJ databases">
        <title>The genomes of 5 underutilized Papilionoideae crops provide insights into root nodulation and disease resistanc.</title>
        <authorList>
            <person name="Jiang F."/>
        </authorList>
    </citation>
    <scope>NUCLEOTIDE SEQUENCE [LARGE SCALE GENOMIC DNA]</scope>
    <source>
        <strain evidence="1">LVBAO_FW01</strain>
        <tissue evidence="1">Leaves</tissue>
    </source>
</reference>
<dbReference type="AlphaFoldDB" id="A0AAN9JU27"/>
<gene>
    <name evidence="1" type="ORF">VNO77_43361</name>
</gene>
<name>A0AAN9JU27_CANGL</name>
<dbReference type="PANTHER" id="PTHR21422:SF9">
    <property type="entry name" value="RAB3 GTPASE-ACTIVATING PROTEIN CATALYTIC SUBUNIT"/>
    <property type="match status" value="1"/>
</dbReference>
<evidence type="ECO:0000313" key="2">
    <source>
        <dbReference type="Proteomes" id="UP001367508"/>
    </source>
</evidence>
<evidence type="ECO:0000313" key="1">
    <source>
        <dbReference type="EMBL" id="KAK7305455.1"/>
    </source>
</evidence>
<dbReference type="PANTHER" id="PTHR21422">
    <property type="entry name" value="RAB3 GTPASE-ACTIVATING PROTEIN CATALYTIC SUBUNIT"/>
    <property type="match status" value="1"/>
</dbReference>
<evidence type="ECO:0008006" key="3">
    <source>
        <dbReference type="Google" id="ProtNLM"/>
    </source>
</evidence>
<sequence length="277" mass="31503">MFTLCIHRHNAFIFGAKRCTLGRGPSHGRQLLGEPPFLNAQEASLTAISVLHYLETLQPHQLLEQMVCTAFRAAADMLSQTSYGELKEMETEMRQLYPTMASVLRPLQLNRLSADSETIEDLRRLSVAFEHVEKLLTLAASLHRKLIQAPRLSREIFSDYYNFCIQTTGTGLAEDTGEKEFDKKREVRDHERIVLSNMFVPPTANQSWRKVLSMGNLLNGHEPILREIIFSLRDRVSGNHYAARSGNVSRQEIETYRMYICGTSNDLRVALSVVSCD</sequence>
<keyword evidence="2" id="KW-1185">Reference proteome</keyword>